<evidence type="ECO:0008006" key="6">
    <source>
        <dbReference type="Google" id="ProtNLM"/>
    </source>
</evidence>
<comment type="caution">
    <text evidence="4">The sequence shown here is derived from an EMBL/GenBank/DDBJ whole genome shotgun (WGS) entry which is preliminary data.</text>
</comment>
<accession>A0ABQ1AS68</accession>
<keyword evidence="2" id="KW-0804">Transcription</keyword>
<dbReference type="Proteomes" id="UP000465266">
    <property type="component" value="Unassembled WGS sequence"/>
</dbReference>
<evidence type="ECO:0000313" key="4">
    <source>
        <dbReference type="EMBL" id="GFF87042.1"/>
    </source>
</evidence>
<name>A0ABQ1AS68_9EURO</name>
<keyword evidence="3" id="KW-0539">Nucleus</keyword>
<evidence type="ECO:0000256" key="1">
    <source>
        <dbReference type="ARBA" id="ARBA00023015"/>
    </source>
</evidence>
<keyword evidence="1" id="KW-0805">Transcription regulation</keyword>
<sequence length="547" mass="62155">MLYIRRADWISAARHLRCDTKTPACDNCRYAGEACERFLNIRFRNGLDFVKDQDVTFLEKAAWPSLTGPIRFYDETREIESLYVESNPSPPSQASQGIGYLNGTHCSPAVSDAHCRGFQIFLDEEASVTQQSSTPANRLTYALNIESPITHHGSPEAECTTELRRNSASLSGFASSQRHSSLSAREAVLFRNFVDNMAMWTDITDPQRHFEMVAPSRALHEPVLRAAILAFSSRHINRQRPDGDTESLKYHNQCLELLIPTLSCNDNEITEELLAAIAILRQNEEMDPQDNQFHLTGTTRILNTMSSFGSSGGLGEAAAWLCLREDMYISLTSQSQLRTNLQSFERSDVFSRTDDFAWSNRMVFLLARILSCAFNEESRTRRSYASLKHLGTEVDDWNASKPQTFQPVHFVPRGKDSGRRFPTIWTLLPVHVVGLQYYHIAKIILTLSGSLSPFLPYENLQRSREVEKLVRGHLLNVLGLAASNPRAENTLFTARHSLVAWGWILRHKLDQEAAEELLQYMELKTGWNTSHLIDSLRQQWKNELVDD</sequence>
<evidence type="ECO:0000313" key="5">
    <source>
        <dbReference type="Proteomes" id="UP000465266"/>
    </source>
</evidence>
<evidence type="ECO:0000256" key="2">
    <source>
        <dbReference type="ARBA" id="ARBA00023163"/>
    </source>
</evidence>
<reference evidence="4 5" key="1">
    <citation type="submission" date="2020-01" db="EMBL/GenBank/DDBJ databases">
        <title>Draft genome sequence of Aspergillus udagawae IFM 53868.</title>
        <authorList>
            <person name="Takahashi H."/>
            <person name="Yaguchi T."/>
        </authorList>
    </citation>
    <scope>NUCLEOTIDE SEQUENCE [LARGE SCALE GENOMIC DNA]</scope>
    <source>
        <strain evidence="4 5">IFM 53868</strain>
    </source>
</reference>
<proteinExistence type="predicted"/>
<dbReference type="CDD" id="cd00067">
    <property type="entry name" value="GAL4"/>
    <property type="match status" value="1"/>
</dbReference>
<organism evidence="4 5">
    <name type="scientific">Aspergillus udagawae</name>
    <dbReference type="NCBI Taxonomy" id="91492"/>
    <lineage>
        <taxon>Eukaryota</taxon>
        <taxon>Fungi</taxon>
        <taxon>Dikarya</taxon>
        <taxon>Ascomycota</taxon>
        <taxon>Pezizomycotina</taxon>
        <taxon>Eurotiomycetes</taxon>
        <taxon>Eurotiomycetidae</taxon>
        <taxon>Eurotiales</taxon>
        <taxon>Aspergillaceae</taxon>
        <taxon>Aspergillus</taxon>
        <taxon>Aspergillus subgen. Fumigati</taxon>
    </lineage>
</organism>
<dbReference type="PANTHER" id="PTHR37534">
    <property type="entry name" value="TRANSCRIPTIONAL ACTIVATOR PROTEIN UGA3"/>
    <property type="match status" value="1"/>
</dbReference>
<dbReference type="EMBL" id="BLKG01000048">
    <property type="protein sequence ID" value="GFF87042.1"/>
    <property type="molecule type" value="Genomic_DNA"/>
</dbReference>
<dbReference type="InterPro" id="IPR001138">
    <property type="entry name" value="Zn2Cys6_DnaBD"/>
</dbReference>
<evidence type="ECO:0000256" key="3">
    <source>
        <dbReference type="ARBA" id="ARBA00023242"/>
    </source>
</evidence>
<protein>
    <recommendedName>
        <fullName evidence="6">Zn(2)-C6 fungal-type domain-containing protein</fullName>
    </recommendedName>
</protein>
<dbReference type="PANTHER" id="PTHR37534:SF2">
    <property type="entry name" value="N-ACETYLTRANSFERASE DOMAIN-CONTAINING PROTEIN"/>
    <property type="match status" value="1"/>
</dbReference>
<keyword evidence="5" id="KW-1185">Reference proteome</keyword>
<gene>
    <name evidence="4" type="ORF">IFM53868_05012</name>
</gene>